<proteinExistence type="predicted"/>
<keyword evidence="3" id="KW-1185">Reference proteome</keyword>
<dbReference type="RefSeq" id="WP_090409654.1">
    <property type="nucleotide sequence ID" value="NZ_FNDQ01000017.1"/>
</dbReference>
<name>A0A1G8FMH0_9FLAO</name>
<feature type="transmembrane region" description="Helical" evidence="1">
    <location>
        <begin position="362"/>
        <end position="384"/>
    </location>
</feature>
<accession>A0A1G8FMH0</accession>
<organism evidence="2 3">
    <name type="scientific">Myroides phaeus</name>
    <dbReference type="NCBI Taxonomy" id="702745"/>
    <lineage>
        <taxon>Bacteria</taxon>
        <taxon>Pseudomonadati</taxon>
        <taxon>Bacteroidota</taxon>
        <taxon>Flavobacteriia</taxon>
        <taxon>Flavobacteriales</taxon>
        <taxon>Flavobacteriaceae</taxon>
        <taxon>Myroides</taxon>
    </lineage>
</organism>
<dbReference type="PANTHER" id="PTHR34219">
    <property type="entry name" value="IRON-REGULATED INNER MEMBRANE PROTEIN-RELATED"/>
    <property type="match status" value="1"/>
</dbReference>
<evidence type="ECO:0000256" key="1">
    <source>
        <dbReference type="SAM" id="Phobius"/>
    </source>
</evidence>
<feature type="transmembrane region" description="Helical" evidence="1">
    <location>
        <begin position="464"/>
        <end position="488"/>
    </location>
</feature>
<dbReference type="PANTHER" id="PTHR34219:SF3">
    <property type="entry name" value="BLL7967 PROTEIN"/>
    <property type="match status" value="1"/>
</dbReference>
<feature type="transmembrane region" description="Helical" evidence="1">
    <location>
        <begin position="193"/>
        <end position="221"/>
    </location>
</feature>
<feature type="transmembrane region" description="Helical" evidence="1">
    <location>
        <begin position="494"/>
        <end position="518"/>
    </location>
</feature>
<dbReference type="Proteomes" id="UP000243588">
    <property type="component" value="Unassembled WGS sequence"/>
</dbReference>
<feature type="transmembrane region" description="Helical" evidence="1">
    <location>
        <begin position="152"/>
        <end position="172"/>
    </location>
</feature>
<protein>
    <submittedName>
        <fullName evidence="2">Uncharacterized iron-regulated membrane protein</fullName>
    </submittedName>
</protein>
<keyword evidence="1" id="KW-1133">Transmembrane helix</keyword>
<gene>
    <name evidence="2" type="ORF">SAMN05421818_11774</name>
</gene>
<reference evidence="3" key="1">
    <citation type="submission" date="2016-10" db="EMBL/GenBank/DDBJ databases">
        <authorList>
            <person name="Varghese N."/>
            <person name="Submissions S."/>
        </authorList>
    </citation>
    <scope>NUCLEOTIDE SEQUENCE [LARGE SCALE GENOMIC DNA]</scope>
    <source>
        <strain evidence="3">DSM 23313</strain>
    </source>
</reference>
<dbReference type="AlphaFoldDB" id="A0A1G8FMH0"/>
<dbReference type="EMBL" id="FNDQ01000017">
    <property type="protein sequence ID" value="SDH83318.1"/>
    <property type="molecule type" value="Genomic_DNA"/>
</dbReference>
<evidence type="ECO:0000313" key="3">
    <source>
        <dbReference type="Proteomes" id="UP000243588"/>
    </source>
</evidence>
<dbReference type="STRING" id="702745.SAMN05421818_11774"/>
<dbReference type="Pfam" id="PF03929">
    <property type="entry name" value="PepSY_TM"/>
    <property type="match status" value="1"/>
</dbReference>
<evidence type="ECO:0000313" key="2">
    <source>
        <dbReference type="EMBL" id="SDH83318.1"/>
    </source>
</evidence>
<feature type="transmembrane region" description="Helical" evidence="1">
    <location>
        <begin position="405"/>
        <end position="422"/>
    </location>
</feature>
<keyword evidence="1" id="KW-0472">Membrane</keyword>
<feature type="transmembrane region" description="Helical" evidence="1">
    <location>
        <begin position="434"/>
        <end position="452"/>
    </location>
</feature>
<sequence>MNIRNYNKYFHLHTISGIIITAVLFVFFFAGSFAFFKNEINNWQNNTPKGTFTSNTLNYNAIADSVNNQYGLYGRNVSFRIGDKSRIIGLVVSPSKDTLNPKAGERGFVMYDTYTNESKSYAEQYSLGEFLYRLHFLAPVNSLVDMSIPPGYLIAGIVAFIFLFALITGVLIHWQKIVSNFFIFRPWEKLKTVWTDLHTALGVLTSPFLFIFAISGSYFFLTSYFFANAIASLGYGGDIKKLQAEVGGKKGPKTEIPFTNTPNNQQVDINSYVQQTLNKWEDGIITFVEVSNYGDQNMQVKILGKVSEHKQFNSKGEIIYTIATGEIDEKANPNDSSTYSEVVSNLMYVLHFGSFGGYATRIIYFLIGMAGCFVIISGVLIWLVARDKKNVPEKKRKFNFWLTNIYLSICLSMYPVTALAFIAVKLNPTGGQTFIYSFYFYTWLALTIVLAARKSLYKTNRDCLLAGSAIGLLIPITNGIVTGTWFWTNWKNQYYDILIIDIFWIIIPCITLYAWYLVRKKQNKEV</sequence>
<keyword evidence="1" id="KW-0812">Transmembrane</keyword>
<feature type="transmembrane region" description="Helical" evidence="1">
    <location>
        <begin position="12"/>
        <end position="36"/>
    </location>
</feature>
<dbReference type="InterPro" id="IPR005625">
    <property type="entry name" value="PepSY-ass_TM"/>
</dbReference>